<sequence length="245" mass="27937">MKIKNFLGLAMALMCLSACKKENPVKEPIEPPTVQKPDPLELLKDSVSYIIDGNQMIQMENITRGLINAEPNKKLDSLVKQKEYTSGDRDSVMFGRFFKFSDQNRSGITISFLKKYNKNQAQPANNLTSLFMPVNKLELFTVGERKFALDFQRNNSQNGIVLELQGDNYGFQTNGYPSLVYHALLKPELQSQSKFEITNLQKLKSGKYILEAKFNASVYWGDGTHLKKIESGYIRIKVNPESIYF</sequence>
<reference evidence="3 4" key="3">
    <citation type="submission" date="2019-03" db="EMBL/GenBank/DDBJ databases">
        <title>Genomic Encyclopedia of Type Strains, Phase IV (KMG-IV): sequencing the most valuable type-strain genomes for metagenomic binning, comparative biology and taxonomic classification.</title>
        <authorList>
            <person name="Goeker M."/>
        </authorList>
    </citation>
    <scope>NUCLEOTIDE SEQUENCE [LARGE SCALE GENOMIC DNA]</scope>
    <source>
        <strain evidence="3 4">DSM 103236</strain>
    </source>
</reference>
<dbReference type="OrthoDB" id="893724at2"/>
<dbReference type="AlphaFoldDB" id="A0A4R2H9S2"/>
<evidence type="ECO:0000256" key="1">
    <source>
        <dbReference type="SAM" id="SignalP"/>
    </source>
</evidence>
<accession>A0A4R2H9S2</accession>
<proteinExistence type="predicted"/>
<organism evidence="3 4">
    <name type="scientific">Pedobacter psychrotolerans</name>
    <dbReference type="NCBI Taxonomy" id="1843235"/>
    <lineage>
        <taxon>Bacteria</taxon>
        <taxon>Pseudomonadati</taxon>
        <taxon>Bacteroidota</taxon>
        <taxon>Sphingobacteriia</taxon>
        <taxon>Sphingobacteriales</taxon>
        <taxon>Sphingobacteriaceae</taxon>
        <taxon>Pedobacter</taxon>
    </lineage>
</organism>
<evidence type="ECO:0000313" key="5">
    <source>
        <dbReference type="Proteomes" id="UP000622648"/>
    </source>
</evidence>
<keyword evidence="1" id="KW-0732">Signal</keyword>
<evidence type="ECO:0000313" key="3">
    <source>
        <dbReference type="EMBL" id="TCO23758.1"/>
    </source>
</evidence>
<evidence type="ECO:0000313" key="2">
    <source>
        <dbReference type="EMBL" id="GGE62381.1"/>
    </source>
</evidence>
<dbReference type="EMBL" id="BMJO01000005">
    <property type="protein sequence ID" value="GGE62381.1"/>
    <property type="molecule type" value="Genomic_DNA"/>
</dbReference>
<reference evidence="5" key="2">
    <citation type="journal article" date="2019" name="Int. J. Syst. Evol. Microbiol.">
        <title>The Global Catalogue of Microorganisms (GCM) 10K type strain sequencing project: providing services to taxonomists for standard genome sequencing and annotation.</title>
        <authorList>
            <consortium name="The Broad Institute Genomics Platform"/>
            <consortium name="The Broad Institute Genome Sequencing Center for Infectious Disease"/>
            <person name="Wu L."/>
            <person name="Ma J."/>
        </authorList>
    </citation>
    <scope>NUCLEOTIDE SEQUENCE [LARGE SCALE GENOMIC DNA]</scope>
    <source>
        <strain evidence="5">CGMCC 1.15644</strain>
    </source>
</reference>
<reference evidence="2" key="4">
    <citation type="submission" date="2024-05" db="EMBL/GenBank/DDBJ databases">
        <authorList>
            <person name="Sun Q."/>
            <person name="Zhou Y."/>
        </authorList>
    </citation>
    <scope>NUCLEOTIDE SEQUENCE</scope>
    <source>
        <strain evidence="2">CGMCC 1.15644</strain>
    </source>
</reference>
<reference evidence="2" key="1">
    <citation type="journal article" date="2014" name="Int. J. Syst. Evol. Microbiol.">
        <title>Complete genome of a new Firmicutes species belonging to the dominant human colonic microbiota ('Ruminococcus bicirculans') reveals two chromosomes and a selective capacity to utilize plant glucans.</title>
        <authorList>
            <consortium name="NISC Comparative Sequencing Program"/>
            <person name="Wegmann U."/>
            <person name="Louis P."/>
            <person name="Goesmann A."/>
            <person name="Henrissat B."/>
            <person name="Duncan S.H."/>
            <person name="Flint H.J."/>
        </authorList>
    </citation>
    <scope>NUCLEOTIDE SEQUENCE</scope>
    <source>
        <strain evidence="2">CGMCC 1.15644</strain>
    </source>
</reference>
<protein>
    <submittedName>
        <fullName evidence="3">Uncharacterized protein</fullName>
    </submittedName>
</protein>
<dbReference type="RefSeq" id="WP_132533739.1">
    <property type="nucleotide sequence ID" value="NZ_BMJO01000005.1"/>
</dbReference>
<feature type="chain" id="PRO_5020794805" evidence="1">
    <location>
        <begin position="21"/>
        <end position="245"/>
    </location>
</feature>
<evidence type="ECO:0000313" key="4">
    <source>
        <dbReference type="Proteomes" id="UP000295684"/>
    </source>
</evidence>
<dbReference type="Proteomes" id="UP000622648">
    <property type="component" value="Unassembled WGS sequence"/>
</dbReference>
<comment type="caution">
    <text evidence="3">The sequence shown here is derived from an EMBL/GenBank/DDBJ whole genome shotgun (WGS) entry which is preliminary data.</text>
</comment>
<gene>
    <name evidence="3" type="ORF">EV200_105227</name>
    <name evidence="2" type="ORF">GCM10011413_30940</name>
</gene>
<name>A0A4R2H9S2_9SPHI</name>
<feature type="signal peptide" evidence="1">
    <location>
        <begin position="1"/>
        <end position="20"/>
    </location>
</feature>
<keyword evidence="5" id="KW-1185">Reference proteome</keyword>
<dbReference type="EMBL" id="SLWO01000005">
    <property type="protein sequence ID" value="TCO23758.1"/>
    <property type="molecule type" value="Genomic_DNA"/>
</dbReference>
<dbReference type="Proteomes" id="UP000295684">
    <property type="component" value="Unassembled WGS sequence"/>
</dbReference>